<dbReference type="SMART" id="SM01052">
    <property type="entry name" value="CAP_GLY"/>
    <property type="match status" value="1"/>
</dbReference>
<comment type="caution">
    <text evidence="4">The sequence shown here is derived from an EMBL/GenBank/DDBJ whole genome shotgun (WGS) entry which is preliminary data.</text>
</comment>
<dbReference type="Pfam" id="PF01302">
    <property type="entry name" value="CAP_GLY"/>
    <property type="match status" value="1"/>
</dbReference>
<feature type="compositionally biased region" description="Polar residues" evidence="2">
    <location>
        <begin position="470"/>
        <end position="481"/>
    </location>
</feature>
<evidence type="ECO:0000313" key="4">
    <source>
        <dbReference type="EMBL" id="KAK3757603.1"/>
    </source>
</evidence>
<dbReference type="SUPFAM" id="SSF74924">
    <property type="entry name" value="Cap-Gly domain"/>
    <property type="match status" value="1"/>
</dbReference>
<reference evidence="4" key="1">
    <citation type="journal article" date="2023" name="G3 (Bethesda)">
        <title>A reference genome for the long-term kleptoplast-retaining sea slug Elysia crispata morphotype clarki.</title>
        <authorList>
            <person name="Eastman K.E."/>
            <person name="Pendleton A.L."/>
            <person name="Shaikh M.A."/>
            <person name="Suttiyut T."/>
            <person name="Ogas R."/>
            <person name="Tomko P."/>
            <person name="Gavelis G."/>
            <person name="Widhalm J.R."/>
            <person name="Wisecaver J.H."/>
        </authorList>
    </citation>
    <scope>NUCLEOTIDE SEQUENCE</scope>
    <source>
        <strain evidence="4">ECLA1</strain>
    </source>
</reference>
<proteinExistence type="predicted"/>
<feature type="compositionally biased region" description="Polar residues" evidence="2">
    <location>
        <begin position="519"/>
        <end position="544"/>
    </location>
</feature>
<evidence type="ECO:0000313" key="5">
    <source>
        <dbReference type="Proteomes" id="UP001283361"/>
    </source>
</evidence>
<feature type="compositionally biased region" description="Polar residues" evidence="2">
    <location>
        <begin position="447"/>
        <end position="458"/>
    </location>
</feature>
<keyword evidence="1" id="KW-0175">Coiled coil</keyword>
<dbReference type="Proteomes" id="UP001283361">
    <property type="component" value="Unassembled WGS sequence"/>
</dbReference>
<evidence type="ECO:0000259" key="3">
    <source>
        <dbReference type="PROSITE" id="PS50245"/>
    </source>
</evidence>
<dbReference type="PROSITE" id="PS50245">
    <property type="entry name" value="CAP_GLY_2"/>
    <property type="match status" value="1"/>
</dbReference>
<feature type="region of interest" description="Disordered" evidence="2">
    <location>
        <begin position="424"/>
        <end position="588"/>
    </location>
</feature>
<accession>A0AAE1D5V7</accession>
<feature type="compositionally biased region" description="Low complexity" evidence="2">
    <location>
        <begin position="381"/>
        <end position="409"/>
    </location>
</feature>
<dbReference type="Gene3D" id="2.30.30.190">
    <property type="entry name" value="CAP Gly-rich-like domain"/>
    <property type="match status" value="1"/>
</dbReference>
<feature type="compositionally biased region" description="Polar residues" evidence="2">
    <location>
        <begin position="634"/>
        <end position="653"/>
    </location>
</feature>
<feature type="region of interest" description="Disordered" evidence="2">
    <location>
        <begin position="602"/>
        <end position="662"/>
    </location>
</feature>
<dbReference type="InterPro" id="IPR000938">
    <property type="entry name" value="CAP-Gly_domain"/>
</dbReference>
<evidence type="ECO:0000256" key="2">
    <source>
        <dbReference type="SAM" id="MobiDB-lite"/>
    </source>
</evidence>
<organism evidence="4 5">
    <name type="scientific">Elysia crispata</name>
    <name type="common">lettuce slug</name>
    <dbReference type="NCBI Taxonomy" id="231223"/>
    <lineage>
        <taxon>Eukaryota</taxon>
        <taxon>Metazoa</taxon>
        <taxon>Spiralia</taxon>
        <taxon>Lophotrochozoa</taxon>
        <taxon>Mollusca</taxon>
        <taxon>Gastropoda</taxon>
        <taxon>Heterobranchia</taxon>
        <taxon>Euthyneura</taxon>
        <taxon>Panpulmonata</taxon>
        <taxon>Sacoglossa</taxon>
        <taxon>Placobranchoidea</taxon>
        <taxon>Plakobranchidae</taxon>
        <taxon>Elysia</taxon>
    </lineage>
</organism>
<dbReference type="GO" id="GO:0045098">
    <property type="term" value="C:type III intermediate filament"/>
    <property type="evidence" value="ECO:0007669"/>
    <property type="project" value="TreeGrafter"/>
</dbReference>
<dbReference type="PANTHER" id="PTHR34707">
    <property type="entry name" value="VIMENTIN-TYPE INTERMEDIATE FILAMENT-ASSOCIATED COILED-COIL PROTEIN"/>
    <property type="match status" value="1"/>
</dbReference>
<feature type="region of interest" description="Disordered" evidence="2">
    <location>
        <begin position="328"/>
        <end position="409"/>
    </location>
</feature>
<feature type="compositionally biased region" description="Polar residues" evidence="2">
    <location>
        <begin position="602"/>
        <end position="612"/>
    </location>
</feature>
<feature type="coiled-coil region" evidence="1">
    <location>
        <begin position="23"/>
        <end position="269"/>
    </location>
</feature>
<dbReference type="PANTHER" id="PTHR34707:SF1">
    <property type="entry name" value="VIMENTIN-TYPE INTERMEDIATE FILAMENT-ASSOCIATED COILED-COIL PROTEIN"/>
    <property type="match status" value="1"/>
</dbReference>
<protein>
    <recommendedName>
        <fullName evidence="3">CAP-Gly domain-containing protein</fullName>
    </recommendedName>
</protein>
<feature type="domain" description="CAP-Gly" evidence="3">
    <location>
        <begin position="725"/>
        <end position="767"/>
    </location>
</feature>
<gene>
    <name evidence="4" type="ORF">RRG08_000119</name>
</gene>
<sequence>MSKAKCPQPAKAAVQDVPEKVPAIDWEKEIKAKTEELDEVKEKLLQEKDEKQKLQKQLETFSISQSEASKKLARAQDISEKLRDENKKKTEHIEKLERSISQMEDRIRNLEIRASEVEKAELTLESTRRTLDTKTMEVRDRDKQLERAYEKHEDIHKELEASKTKVGELEKKIEDLKLQVRYELMKNENIERGLETIPRLKEEISERDKKIANIEKELEERAALLNASRKAAREYKERIRTLERNDEEVYALRDELEFCKNEINTLKRLMSSKDTLVLHKCHALDQAKNTVENLRSHSNIESERSGLRRIHQCLEQLKQLHVTSLAEEHRAPGAVSWAKDRPTPHNRYVQSRPRSAAAERGIDVNHHPYSNTKDPEHTDGNDNNNGDGDNDYSNANATTNNKSNTTNGHSSTYIFLERFLHDAEKSDSKKGRQTPQQQHSQQHQQQYRWASSPPSSGKMQGRGSTGGGNRVSSGTSVQRSASFHHLDQLNLSNNNNNSSGHSNGAARAHTAQARKNGPFSHSTSPNGRAPLGSTNLISPRSSARSPHVAASLSTHGHHIQVGGPRGSTGNLYTSELSHRPGSRYQPSLDYALGVSTDEELTTDTSFSGQNYSKTHHQHRPKSSGSLAANERENYNYSNTGSDSESVGCSQSQNEAEDPFGPRLSSRQMTLLSAMSGQQKDAILCDAIQIGDRASITVNQKPPRYGRKKPKPVTYTGIVKYIGNLDKESFDARIYVGLRLDAPLGESDGTFKGKRYMFTPPNHARFFKIRDLDSVLDVPSGMYISTAKLILRHQEIHLKYQREQQQQLQLNDRGDNYDNDVITESPITIVNGNSNTTPTLRASVAS</sequence>
<dbReference type="EMBL" id="JAWDGP010005352">
    <property type="protein sequence ID" value="KAK3757603.1"/>
    <property type="molecule type" value="Genomic_DNA"/>
</dbReference>
<keyword evidence="5" id="KW-1185">Reference proteome</keyword>
<name>A0AAE1D5V7_9GAST</name>
<feature type="compositionally biased region" description="Low complexity" evidence="2">
    <location>
        <begin position="436"/>
        <end position="446"/>
    </location>
</feature>
<dbReference type="InterPro" id="IPR036859">
    <property type="entry name" value="CAP-Gly_dom_sf"/>
</dbReference>
<evidence type="ECO:0000256" key="1">
    <source>
        <dbReference type="SAM" id="Coils"/>
    </source>
</evidence>
<feature type="compositionally biased region" description="Low complexity" evidence="2">
    <location>
        <begin position="489"/>
        <end position="504"/>
    </location>
</feature>
<dbReference type="AlphaFoldDB" id="A0AAE1D5V7"/>